<dbReference type="AlphaFoldDB" id="A0A518DWV9"/>
<dbReference type="Proteomes" id="UP000317648">
    <property type="component" value="Chromosome"/>
</dbReference>
<accession>A0A518DWV9</accession>
<organism evidence="1 2">
    <name type="scientific">Lignipirellula cremea</name>
    <dbReference type="NCBI Taxonomy" id="2528010"/>
    <lineage>
        <taxon>Bacteria</taxon>
        <taxon>Pseudomonadati</taxon>
        <taxon>Planctomycetota</taxon>
        <taxon>Planctomycetia</taxon>
        <taxon>Pirellulales</taxon>
        <taxon>Pirellulaceae</taxon>
        <taxon>Lignipirellula</taxon>
    </lineage>
</organism>
<dbReference type="RefSeq" id="WP_145054958.1">
    <property type="nucleotide sequence ID" value="NZ_CP036433.1"/>
</dbReference>
<dbReference type="KEGG" id="lcre:Pla8534_41370"/>
<dbReference type="OrthoDB" id="9971188at2"/>
<keyword evidence="2" id="KW-1185">Reference proteome</keyword>
<evidence type="ECO:0000313" key="2">
    <source>
        <dbReference type="Proteomes" id="UP000317648"/>
    </source>
</evidence>
<protein>
    <recommendedName>
        <fullName evidence="3">SUKH-3 immunity protein</fullName>
    </recommendedName>
</protein>
<proteinExistence type="predicted"/>
<evidence type="ECO:0008006" key="3">
    <source>
        <dbReference type="Google" id="ProtNLM"/>
    </source>
</evidence>
<sequence length="162" mass="17834">MSEKNKLGTFSVRAIETLSLQGWETGRHVSIEAYQDELTTHGFLLNDVARQILESFAGCSFAVPEGGIAWIVFNITQARHTFKPTHVPVLEVLLEEEGPCPAGGGAGHILFACPSGKVALLQEQWFSLLAADSFADLLEAILFKDLRHCHEVPNVEECCPDW</sequence>
<evidence type="ECO:0000313" key="1">
    <source>
        <dbReference type="EMBL" id="QDU96317.1"/>
    </source>
</evidence>
<gene>
    <name evidence="1" type="ORF">Pla8534_41370</name>
</gene>
<dbReference type="EMBL" id="CP036433">
    <property type="protein sequence ID" value="QDU96317.1"/>
    <property type="molecule type" value="Genomic_DNA"/>
</dbReference>
<reference evidence="1 2" key="1">
    <citation type="submission" date="2019-02" db="EMBL/GenBank/DDBJ databases">
        <title>Deep-cultivation of Planctomycetes and their phenomic and genomic characterization uncovers novel biology.</title>
        <authorList>
            <person name="Wiegand S."/>
            <person name="Jogler M."/>
            <person name="Boedeker C."/>
            <person name="Pinto D."/>
            <person name="Vollmers J."/>
            <person name="Rivas-Marin E."/>
            <person name="Kohn T."/>
            <person name="Peeters S.H."/>
            <person name="Heuer A."/>
            <person name="Rast P."/>
            <person name="Oberbeckmann S."/>
            <person name="Bunk B."/>
            <person name="Jeske O."/>
            <person name="Meyerdierks A."/>
            <person name="Storesund J.E."/>
            <person name="Kallscheuer N."/>
            <person name="Luecker S."/>
            <person name="Lage O.M."/>
            <person name="Pohl T."/>
            <person name="Merkel B.J."/>
            <person name="Hornburger P."/>
            <person name="Mueller R.-W."/>
            <person name="Bruemmer F."/>
            <person name="Labrenz M."/>
            <person name="Spormann A.M."/>
            <person name="Op den Camp H."/>
            <person name="Overmann J."/>
            <person name="Amann R."/>
            <person name="Jetten M.S.M."/>
            <person name="Mascher T."/>
            <person name="Medema M.H."/>
            <person name="Devos D.P."/>
            <person name="Kaster A.-K."/>
            <person name="Ovreas L."/>
            <person name="Rohde M."/>
            <person name="Galperin M.Y."/>
            <person name="Jogler C."/>
        </authorList>
    </citation>
    <scope>NUCLEOTIDE SEQUENCE [LARGE SCALE GENOMIC DNA]</scope>
    <source>
        <strain evidence="1 2">Pla85_3_4</strain>
    </source>
</reference>
<name>A0A518DWV9_9BACT</name>